<dbReference type="EMBL" id="FXTC01000003">
    <property type="protein sequence ID" value="SMO60577.1"/>
    <property type="molecule type" value="Genomic_DNA"/>
</dbReference>
<accession>A0A521CMB1</accession>
<evidence type="ECO:0000313" key="2">
    <source>
        <dbReference type="Proteomes" id="UP000316916"/>
    </source>
</evidence>
<protein>
    <submittedName>
        <fullName evidence="1">Uncharacterized protein</fullName>
    </submittedName>
</protein>
<proteinExistence type="predicted"/>
<organism evidence="1 2">
    <name type="scientific">Chryseobacterium rhizoplanae</name>
    <dbReference type="NCBI Taxonomy" id="1609531"/>
    <lineage>
        <taxon>Bacteria</taxon>
        <taxon>Pseudomonadati</taxon>
        <taxon>Bacteroidota</taxon>
        <taxon>Flavobacteriia</taxon>
        <taxon>Flavobacteriales</taxon>
        <taxon>Weeksellaceae</taxon>
        <taxon>Chryseobacterium group</taxon>
        <taxon>Chryseobacterium</taxon>
    </lineage>
</organism>
<dbReference type="AlphaFoldDB" id="A0A521CMB1"/>
<dbReference type="Proteomes" id="UP000316916">
    <property type="component" value="Unassembled WGS sequence"/>
</dbReference>
<name>A0A521CMB1_9FLAO</name>
<sequence>MTIQEQIKDYINSQPEKKRNDMQELHHIILELMPECQLWFLDGKNSENKTVSNPNIGYGFYTIQYTDGKTRDFYQIGMSANTSGISIYVLNIADKTYLNTTYADKIGKASVTGYCIKFKALKDINIEILKAAIKDGLK</sequence>
<dbReference type="SUPFAM" id="SSF159888">
    <property type="entry name" value="YdhG-like"/>
    <property type="match status" value="1"/>
</dbReference>
<evidence type="ECO:0000313" key="1">
    <source>
        <dbReference type="EMBL" id="SMO60577.1"/>
    </source>
</evidence>
<dbReference type="RefSeq" id="WP_142717706.1">
    <property type="nucleotide sequence ID" value="NZ_FXTC01000003.1"/>
</dbReference>
<gene>
    <name evidence="1" type="ORF">SAMN06265171_103168</name>
</gene>
<keyword evidence="2" id="KW-1185">Reference proteome</keyword>
<reference evidence="1 2" key="1">
    <citation type="submission" date="2017-05" db="EMBL/GenBank/DDBJ databases">
        <authorList>
            <person name="Varghese N."/>
            <person name="Submissions S."/>
        </authorList>
    </citation>
    <scope>NUCLEOTIDE SEQUENCE [LARGE SCALE GENOMIC DNA]</scope>
    <source>
        <strain evidence="1 2">DSM 29371</strain>
    </source>
</reference>